<feature type="domain" description="Reverse transcriptase" evidence="1">
    <location>
        <begin position="1"/>
        <end position="61"/>
    </location>
</feature>
<dbReference type="GeneID" id="64960982"/>
<dbReference type="EMBL" id="AP024429">
    <property type="protein sequence ID" value="BCR99660.1"/>
    <property type="molecule type" value="Genomic_DNA"/>
</dbReference>
<dbReference type="PROSITE" id="PS50878">
    <property type="entry name" value="RT_POL"/>
    <property type="match status" value="1"/>
</dbReference>
<accession>A0A7R7WB08</accession>
<dbReference type="KEGG" id="aluc:AKAW2_50002A"/>
<dbReference type="InterPro" id="IPR000477">
    <property type="entry name" value="RT_dom"/>
</dbReference>
<organism evidence="2 3">
    <name type="scientific">Aspergillus kawachii</name>
    <name type="common">White koji mold</name>
    <name type="synonym">Aspergillus awamori var. kawachi</name>
    <dbReference type="NCBI Taxonomy" id="1069201"/>
    <lineage>
        <taxon>Eukaryota</taxon>
        <taxon>Fungi</taxon>
        <taxon>Dikarya</taxon>
        <taxon>Ascomycota</taxon>
        <taxon>Pezizomycotina</taxon>
        <taxon>Eurotiomycetes</taxon>
        <taxon>Eurotiomycetidae</taxon>
        <taxon>Eurotiales</taxon>
        <taxon>Aspergillaceae</taxon>
        <taxon>Aspergillus</taxon>
        <taxon>Aspergillus subgen. Circumdati</taxon>
    </lineage>
</organism>
<dbReference type="Proteomes" id="UP000661280">
    <property type="component" value="Chromosome 5"/>
</dbReference>
<reference evidence="2" key="2">
    <citation type="submission" date="2021-02" db="EMBL/GenBank/DDBJ databases">
        <title>Aspergillus luchuensis mut. kawachii IFO 4304 genome sequence.</title>
        <authorList>
            <person name="Mori K."/>
            <person name="Kadooka C."/>
            <person name="Goto M."/>
            <person name="Futagami T."/>
        </authorList>
    </citation>
    <scope>NUCLEOTIDE SEQUENCE</scope>
    <source>
        <strain evidence="2">IFO 4308</strain>
    </source>
</reference>
<gene>
    <name evidence="2" type="ORF">AKAW2_50002A</name>
</gene>
<proteinExistence type="predicted"/>
<sequence>MGDIESEAYTVVVGIPQGSPLSPALYLFYNADLLEVAANRHIQTSGWIDDVCFFTRSTSTK</sequence>
<evidence type="ECO:0000313" key="2">
    <source>
        <dbReference type="EMBL" id="BCR99660.1"/>
    </source>
</evidence>
<name>A0A7R7WB08_ASPKA</name>
<protein>
    <recommendedName>
        <fullName evidence="1">Reverse transcriptase domain-containing protein</fullName>
    </recommendedName>
</protein>
<dbReference type="AlphaFoldDB" id="A0A7R7WB08"/>
<evidence type="ECO:0000259" key="1">
    <source>
        <dbReference type="PROSITE" id="PS50878"/>
    </source>
</evidence>
<evidence type="ECO:0000313" key="3">
    <source>
        <dbReference type="Proteomes" id="UP000661280"/>
    </source>
</evidence>
<reference evidence="2" key="1">
    <citation type="submission" date="2021-01" db="EMBL/GenBank/DDBJ databases">
        <authorList>
            <consortium name="Aspergillus luchuensis mut. kawachii IFO 4304 genome sequencing consortium"/>
            <person name="Kazuki M."/>
            <person name="Futagami T."/>
        </authorList>
    </citation>
    <scope>NUCLEOTIDE SEQUENCE</scope>
    <source>
        <strain evidence="2">IFO 4308</strain>
    </source>
</reference>
<keyword evidence="3" id="KW-1185">Reference proteome</keyword>
<dbReference type="RefSeq" id="XP_041543423.1">
    <property type="nucleotide sequence ID" value="XM_041689772.1"/>
</dbReference>
<dbReference type="OrthoDB" id="4509351at2759"/>